<name>A0AAU7UBU8_9DEIO</name>
<dbReference type="RefSeq" id="WP_350244128.1">
    <property type="nucleotide sequence ID" value="NZ_CP158299.1"/>
</dbReference>
<dbReference type="KEGG" id="dsc:ABOD76_07190"/>
<accession>A0AAU7UBU8</accession>
<sequence>MLETTPEEFIQRHVAHAARGLVYPQPEGSPLMEFAAGGRVLYLFDRTGPFSQRPGEASVIVHGILNRWAPAEVQAEQLSVVGVSALEGVGRVLERPRPHTAVVQARLPLVLSSFGPLPVQVGDWISFGTEAPLHGFLVSPADHPTLYPGK</sequence>
<dbReference type="AlphaFoldDB" id="A0AAU7UBU8"/>
<evidence type="ECO:0000313" key="1">
    <source>
        <dbReference type="EMBL" id="XBV86077.1"/>
    </source>
</evidence>
<organism evidence="1">
    <name type="scientific">Deinococcus sonorensis KR-87</name>
    <dbReference type="NCBI Taxonomy" id="694439"/>
    <lineage>
        <taxon>Bacteria</taxon>
        <taxon>Thermotogati</taxon>
        <taxon>Deinococcota</taxon>
        <taxon>Deinococci</taxon>
        <taxon>Deinococcales</taxon>
        <taxon>Deinococcaceae</taxon>
        <taxon>Deinococcus</taxon>
    </lineage>
</organism>
<dbReference type="EMBL" id="CP158299">
    <property type="protein sequence ID" value="XBV86077.1"/>
    <property type="molecule type" value="Genomic_DNA"/>
</dbReference>
<protein>
    <submittedName>
        <fullName evidence="1">Uncharacterized protein</fullName>
    </submittedName>
</protein>
<gene>
    <name evidence="1" type="ORF">ABOD76_07190</name>
</gene>
<reference evidence="1" key="1">
    <citation type="submission" date="2024-06" db="EMBL/GenBank/DDBJ databases">
        <title>Draft Genome Sequence of Deinococcus sonorensis Type Strain KR-87, a Biofilm Producing Representative of the Genus Deinococcus.</title>
        <authorList>
            <person name="Boren L.S."/>
            <person name="Grosso R.A."/>
            <person name="Hugenberg-Cox A.N."/>
            <person name="Hill J.T.E."/>
            <person name="Albert C.M."/>
            <person name="Tuohy J.M."/>
        </authorList>
    </citation>
    <scope>NUCLEOTIDE SEQUENCE</scope>
    <source>
        <strain evidence="1">KR-87</strain>
    </source>
</reference>
<proteinExistence type="predicted"/>